<dbReference type="InterPro" id="IPR002762">
    <property type="entry name" value="CbiX-like"/>
</dbReference>
<evidence type="ECO:0000256" key="2">
    <source>
        <dbReference type="ARBA" id="ARBA00023239"/>
    </source>
</evidence>
<gene>
    <name evidence="3" type="ORF">SAJA_13195</name>
</gene>
<dbReference type="GO" id="GO:0016829">
    <property type="term" value="F:lyase activity"/>
    <property type="evidence" value="ECO:0007669"/>
    <property type="project" value="UniProtKB-KW"/>
</dbReference>
<name>A0A423PI40_9GAMM</name>
<keyword evidence="2" id="KW-0456">Lyase</keyword>
<dbReference type="InterPro" id="IPR050963">
    <property type="entry name" value="Sirohydro_Cobaltochel/CbiX"/>
</dbReference>
<dbReference type="AlphaFoldDB" id="A0A423PI40"/>
<evidence type="ECO:0000313" key="3">
    <source>
        <dbReference type="EMBL" id="ROO25267.1"/>
    </source>
</evidence>
<dbReference type="GO" id="GO:0046872">
    <property type="term" value="F:metal ion binding"/>
    <property type="evidence" value="ECO:0007669"/>
    <property type="project" value="UniProtKB-KW"/>
</dbReference>
<dbReference type="Gene3D" id="3.40.50.1400">
    <property type="match status" value="1"/>
</dbReference>
<evidence type="ECO:0000256" key="1">
    <source>
        <dbReference type="ARBA" id="ARBA00022723"/>
    </source>
</evidence>
<reference evidence="3 4" key="1">
    <citation type="submission" date="2013-10" db="EMBL/GenBank/DDBJ databases">
        <title>Salinisphaera japonica YTM-1 Genome Sequencing.</title>
        <authorList>
            <person name="Lai Q."/>
            <person name="Li C."/>
            <person name="Shao Z."/>
        </authorList>
    </citation>
    <scope>NUCLEOTIDE SEQUENCE [LARGE SCALE GENOMIC DNA]</scope>
    <source>
        <strain evidence="3 4">YTM-1</strain>
    </source>
</reference>
<keyword evidence="1" id="KW-0479">Metal-binding</keyword>
<proteinExistence type="predicted"/>
<keyword evidence="4" id="KW-1185">Reference proteome</keyword>
<dbReference type="OrthoDB" id="9797895at2"/>
<evidence type="ECO:0000313" key="4">
    <source>
        <dbReference type="Proteomes" id="UP000285310"/>
    </source>
</evidence>
<dbReference type="PANTHER" id="PTHR33542:SF3">
    <property type="entry name" value="SIROHYDROCHLORIN FERROCHELATASE, CHLOROPLASTIC"/>
    <property type="match status" value="1"/>
</dbReference>
<protein>
    <submittedName>
        <fullName evidence="3">Cobalamin biosynthesis protein CbiX</fullName>
    </submittedName>
</protein>
<dbReference type="RefSeq" id="WP_123659099.1">
    <property type="nucleotide sequence ID" value="NZ_AYKG01000049.1"/>
</dbReference>
<accession>A0A423PI40</accession>
<dbReference type="Pfam" id="PF01903">
    <property type="entry name" value="CbiX"/>
    <property type="match status" value="1"/>
</dbReference>
<dbReference type="CDD" id="cd03416">
    <property type="entry name" value="CbiX_SirB_N"/>
    <property type="match status" value="1"/>
</dbReference>
<comment type="caution">
    <text evidence="3">The sequence shown here is derived from an EMBL/GenBank/DDBJ whole genome shotgun (WGS) entry which is preliminary data.</text>
</comment>
<dbReference type="InParanoid" id="A0A423PI40"/>
<dbReference type="Proteomes" id="UP000285310">
    <property type="component" value="Unassembled WGS sequence"/>
</dbReference>
<dbReference type="EMBL" id="AYKG01000049">
    <property type="protein sequence ID" value="ROO25267.1"/>
    <property type="molecule type" value="Genomic_DNA"/>
</dbReference>
<dbReference type="PANTHER" id="PTHR33542">
    <property type="entry name" value="SIROHYDROCHLORIN FERROCHELATASE, CHLOROPLASTIC"/>
    <property type="match status" value="1"/>
</dbReference>
<organism evidence="3 4">
    <name type="scientific">Salinisphaera japonica YTM-1</name>
    <dbReference type="NCBI Taxonomy" id="1209778"/>
    <lineage>
        <taxon>Bacteria</taxon>
        <taxon>Pseudomonadati</taxon>
        <taxon>Pseudomonadota</taxon>
        <taxon>Gammaproteobacteria</taxon>
        <taxon>Salinisphaerales</taxon>
        <taxon>Salinisphaeraceae</taxon>
        <taxon>Salinisphaera</taxon>
    </lineage>
</organism>
<sequence>MKKSLLLVAHGSRRAQSNDEVRALTERVRMSSSSEFTDIECAFLELSPPTIPDGLEQLIARGADHITVLPYFLAAGRHVAEDIPEEVGVTRGAHPDVVIEIAPYLGTSEAMPQLLLNMLADSTTAAL</sequence>
<dbReference type="SUPFAM" id="SSF53800">
    <property type="entry name" value="Chelatase"/>
    <property type="match status" value="1"/>
</dbReference>